<evidence type="ECO:0000313" key="1">
    <source>
        <dbReference type="EMBL" id="KGJ71940.1"/>
    </source>
</evidence>
<dbReference type="Proteomes" id="UP000561726">
    <property type="component" value="Unassembled WGS sequence"/>
</dbReference>
<sequence length="225" mass="24909">MKEDGEAASEIVLLAVPDSADARLFVELSSYGADLAEARHALELAIRGSNDTLLRDAAPYLSGFAALAYCRTYFPSNVRRPLTDHVVIPGELQDIHLMIGAFRNTTIAHSQSQLTTTFPVALIDSSSLQLRDVMASTFVQPLPPPLVSRFLELVKAVDDLLLEVTEPVRQRLMTEMRHADLARMVAEGKSPDVIHSTDADFNPRTKRRAYPSGNTIYWSKTEIDD</sequence>
<dbReference type="RefSeq" id="WP_035839597.1">
    <property type="nucleotide sequence ID" value="NZ_JACHBQ010000001.1"/>
</dbReference>
<name>A0A099J1B0_9MICO</name>
<dbReference type="Proteomes" id="UP000029864">
    <property type="component" value="Unassembled WGS sequence"/>
</dbReference>
<dbReference type="AlphaFoldDB" id="A0A099J1B0"/>
<evidence type="ECO:0000313" key="3">
    <source>
        <dbReference type="Proteomes" id="UP000029864"/>
    </source>
</evidence>
<protein>
    <submittedName>
        <fullName evidence="1">Uncharacterized protein</fullName>
    </submittedName>
</protein>
<dbReference type="EMBL" id="JPXF01000113">
    <property type="protein sequence ID" value="KGJ71940.1"/>
    <property type="molecule type" value="Genomic_DNA"/>
</dbReference>
<gene>
    <name evidence="2" type="ORF">BJ997_001509</name>
    <name evidence="1" type="ORF">GY21_18760</name>
</gene>
<dbReference type="EMBL" id="JACHBQ010000001">
    <property type="protein sequence ID" value="MBB5640961.1"/>
    <property type="molecule type" value="Genomic_DNA"/>
</dbReference>
<comment type="caution">
    <text evidence="1">The sequence shown here is derived from an EMBL/GenBank/DDBJ whole genome shotgun (WGS) entry which is preliminary data.</text>
</comment>
<evidence type="ECO:0000313" key="2">
    <source>
        <dbReference type="EMBL" id="MBB5640961.1"/>
    </source>
</evidence>
<dbReference type="OrthoDB" id="9801824at2"/>
<reference evidence="1 3" key="1">
    <citation type="submission" date="2014-08" db="EMBL/GenBank/DDBJ databases">
        <authorList>
            <person name="Sisinthy S."/>
        </authorList>
    </citation>
    <scope>NUCLEOTIDE SEQUENCE [LARGE SCALE GENOMIC DNA]</scope>
    <source>
        <strain evidence="1 3">RuG17</strain>
    </source>
</reference>
<evidence type="ECO:0000313" key="4">
    <source>
        <dbReference type="Proteomes" id="UP000561726"/>
    </source>
</evidence>
<accession>A0A099J1B0</accession>
<proteinExistence type="predicted"/>
<organism evidence="1 3">
    <name type="scientific">Cryobacterium roopkundense</name>
    <dbReference type="NCBI Taxonomy" id="1001240"/>
    <lineage>
        <taxon>Bacteria</taxon>
        <taxon>Bacillati</taxon>
        <taxon>Actinomycetota</taxon>
        <taxon>Actinomycetes</taxon>
        <taxon>Micrococcales</taxon>
        <taxon>Microbacteriaceae</taxon>
        <taxon>Cryobacterium</taxon>
    </lineage>
</organism>
<dbReference type="eggNOG" id="ENOG502ZP5J">
    <property type="taxonomic scope" value="Bacteria"/>
</dbReference>
<keyword evidence="3" id="KW-1185">Reference proteome</keyword>
<reference evidence="2 4" key="2">
    <citation type="submission" date="2020-08" db="EMBL/GenBank/DDBJ databases">
        <title>Sequencing the genomes of 1000 actinobacteria strains.</title>
        <authorList>
            <person name="Klenk H.-P."/>
        </authorList>
    </citation>
    <scope>NUCLEOTIDE SEQUENCE [LARGE SCALE GENOMIC DNA]</scope>
    <source>
        <strain evidence="2 4">DSM 21065</strain>
    </source>
</reference>